<dbReference type="STRING" id="1095629.A0A0C9YQ11"/>
<feature type="region of interest" description="Disordered" evidence="5">
    <location>
        <begin position="67"/>
        <end position="87"/>
    </location>
</feature>
<evidence type="ECO:0000313" key="8">
    <source>
        <dbReference type="Proteomes" id="UP000054477"/>
    </source>
</evidence>
<feature type="region of interest" description="Disordered" evidence="5">
    <location>
        <begin position="290"/>
        <end position="378"/>
    </location>
</feature>
<name>A0A0C9YQ11_9AGAR</name>
<reference evidence="8" key="2">
    <citation type="submission" date="2015-01" db="EMBL/GenBank/DDBJ databases">
        <title>Evolutionary Origins and Diversification of the Mycorrhizal Mutualists.</title>
        <authorList>
            <consortium name="DOE Joint Genome Institute"/>
            <consortium name="Mycorrhizal Genomics Consortium"/>
            <person name="Kohler A."/>
            <person name="Kuo A."/>
            <person name="Nagy L.G."/>
            <person name="Floudas D."/>
            <person name="Copeland A."/>
            <person name="Barry K.W."/>
            <person name="Cichocki N."/>
            <person name="Veneault-Fourrey C."/>
            <person name="LaButti K."/>
            <person name="Lindquist E.A."/>
            <person name="Lipzen A."/>
            <person name="Lundell T."/>
            <person name="Morin E."/>
            <person name="Murat C."/>
            <person name="Riley R."/>
            <person name="Ohm R."/>
            <person name="Sun H."/>
            <person name="Tunlid A."/>
            <person name="Henrissat B."/>
            <person name="Grigoriev I.V."/>
            <person name="Hibbett D.S."/>
            <person name="Martin F."/>
        </authorList>
    </citation>
    <scope>NUCLEOTIDE SEQUENCE [LARGE SCALE GENOMIC DNA]</scope>
    <source>
        <strain evidence="8">LaAM-08-1</strain>
    </source>
</reference>
<keyword evidence="8" id="KW-1185">Reference proteome</keyword>
<gene>
    <name evidence="7" type="ORF">K443DRAFT_139958</name>
</gene>
<dbReference type="HOGENOM" id="CLU_598597_0_0_1"/>
<evidence type="ECO:0000256" key="4">
    <source>
        <dbReference type="ARBA" id="ARBA00023136"/>
    </source>
</evidence>
<evidence type="ECO:0000256" key="3">
    <source>
        <dbReference type="ARBA" id="ARBA00022989"/>
    </source>
</evidence>
<evidence type="ECO:0000256" key="2">
    <source>
        <dbReference type="ARBA" id="ARBA00022692"/>
    </source>
</evidence>
<dbReference type="Proteomes" id="UP000054477">
    <property type="component" value="Unassembled WGS sequence"/>
</dbReference>
<accession>A0A0C9YQ11</accession>
<sequence length="458" mass="49624">MVAHPLHKRQLGLAAPTGSGISNTAFTVGTEAATATSLAFDSSAGSGSNTAPPIAISFTPVVHTTPSASASDSNSATPSSSIAASSSTSSPIALSTVVGTCVGAFIGASALILLGVWFYRRYSRNLKQRYIKTRAPISNDRNARVDEQRRRSRLEPWTKLEDGDKWEGSYQTKEVDIVSPMEKLTMFKKRSPSVRTAFTHVTHKSDDAPFEFVHPFSQYHPSLAKDLVSDEKGAFMPEPRPFLGRVDANATISWDSESAQKTSFLSAHTARMEGGAMSPTMNMALPTPAAVKSEPHRWESAEVVHFSEGQSAEIVDPAEEESSDRRSAHNPFFNAQEYGHQRSHSKSSSRSRSRSSSVSKQNHKGKGRERIVSMDPFSDPLPKPSFAYHHATTSSASSASNERAIQSLIAVLDVSEEEIQSRLRVASMQPSVISAIYDDDVAQKFPIPLSSAGHSIKD</sequence>
<dbReference type="InterPro" id="IPR051694">
    <property type="entry name" value="Immunoregulatory_rcpt-like"/>
</dbReference>
<comment type="subcellular location">
    <subcellularLocation>
        <location evidence="1">Membrane</location>
        <topology evidence="1">Single-pass membrane protein</topology>
    </subcellularLocation>
</comment>
<feature type="compositionally biased region" description="Basic and acidic residues" evidence="5">
    <location>
        <begin position="293"/>
        <end position="302"/>
    </location>
</feature>
<evidence type="ECO:0000256" key="1">
    <source>
        <dbReference type="ARBA" id="ARBA00004167"/>
    </source>
</evidence>
<keyword evidence="3 6" id="KW-1133">Transmembrane helix</keyword>
<evidence type="ECO:0000256" key="6">
    <source>
        <dbReference type="SAM" id="Phobius"/>
    </source>
</evidence>
<dbReference type="AlphaFoldDB" id="A0A0C9YQ11"/>
<reference evidence="7 8" key="1">
    <citation type="submission" date="2014-04" db="EMBL/GenBank/DDBJ databases">
        <authorList>
            <consortium name="DOE Joint Genome Institute"/>
            <person name="Kuo A."/>
            <person name="Kohler A."/>
            <person name="Nagy L.G."/>
            <person name="Floudas D."/>
            <person name="Copeland A."/>
            <person name="Barry K.W."/>
            <person name="Cichocki N."/>
            <person name="Veneault-Fourrey C."/>
            <person name="LaButti K."/>
            <person name="Lindquist E.A."/>
            <person name="Lipzen A."/>
            <person name="Lundell T."/>
            <person name="Morin E."/>
            <person name="Murat C."/>
            <person name="Sun H."/>
            <person name="Tunlid A."/>
            <person name="Henrissat B."/>
            <person name="Grigoriev I.V."/>
            <person name="Hibbett D.S."/>
            <person name="Martin F."/>
            <person name="Nordberg H.P."/>
            <person name="Cantor M.N."/>
            <person name="Hua S.X."/>
        </authorList>
    </citation>
    <scope>NUCLEOTIDE SEQUENCE [LARGE SCALE GENOMIC DNA]</scope>
    <source>
        <strain evidence="7 8">LaAM-08-1</strain>
    </source>
</reference>
<feature type="transmembrane region" description="Helical" evidence="6">
    <location>
        <begin position="92"/>
        <end position="119"/>
    </location>
</feature>
<dbReference type="GO" id="GO:0071944">
    <property type="term" value="C:cell periphery"/>
    <property type="evidence" value="ECO:0007669"/>
    <property type="project" value="UniProtKB-ARBA"/>
</dbReference>
<dbReference type="OrthoDB" id="2670057at2759"/>
<feature type="compositionally biased region" description="Basic residues" evidence="5">
    <location>
        <begin position="341"/>
        <end position="353"/>
    </location>
</feature>
<organism evidence="7 8">
    <name type="scientific">Laccaria amethystina LaAM-08-1</name>
    <dbReference type="NCBI Taxonomy" id="1095629"/>
    <lineage>
        <taxon>Eukaryota</taxon>
        <taxon>Fungi</taxon>
        <taxon>Dikarya</taxon>
        <taxon>Basidiomycota</taxon>
        <taxon>Agaricomycotina</taxon>
        <taxon>Agaricomycetes</taxon>
        <taxon>Agaricomycetidae</taxon>
        <taxon>Agaricales</taxon>
        <taxon>Agaricineae</taxon>
        <taxon>Hydnangiaceae</taxon>
        <taxon>Laccaria</taxon>
    </lineage>
</organism>
<protein>
    <submittedName>
        <fullName evidence="7">Unplaced genomic scaffold K443scaffold_1, whole genome shotgun sequence</fullName>
    </submittedName>
</protein>
<dbReference type="GO" id="GO:0016020">
    <property type="term" value="C:membrane"/>
    <property type="evidence" value="ECO:0007669"/>
    <property type="project" value="UniProtKB-SubCell"/>
</dbReference>
<evidence type="ECO:0000256" key="5">
    <source>
        <dbReference type="SAM" id="MobiDB-lite"/>
    </source>
</evidence>
<dbReference type="PANTHER" id="PTHR15549">
    <property type="entry name" value="PAIRED IMMUNOGLOBULIN-LIKE TYPE 2 RECEPTOR"/>
    <property type="match status" value="1"/>
</dbReference>
<keyword evidence="4 6" id="KW-0472">Membrane</keyword>
<keyword evidence="2 6" id="KW-0812">Transmembrane</keyword>
<dbReference type="EMBL" id="KN838536">
    <property type="protein sequence ID" value="KIK10128.1"/>
    <property type="molecule type" value="Genomic_DNA"/>
</dbReference>
<evidence type="ECO:0000313" key="7">
    <source>
        <dbReference type="EMBL" id="KIK10128.1"/>
    </source>
</evidence>
<proteinExistence type="predicted"/>